<feature type="region of interest" description="Disordered" evidence="1">
    <location>
        <begin position="158"/>
        <end position="197"/>
    </location>
</feature>
<evidence type="ECO:0000313" key="4">
    <source>
        <dbReference type="Proteomes" id="UP000789390"/>
    </source>
</evidence>
<dbReference type="AlphaFoldDB" id="A0A8J2WLA1"/>
<proteinExistence type="predicted"/>
<evidence type="ECO:0000256" key="2">
    <source>
        <dbReference type="SAM" id="Phobius"/>
    </source>
</evidence>
<sequence length="260" mass="28182">MSLTCRNDSDCSDKNVYCLDGYCEGCVPCQVFNREESASGCAKKPENCGPCVPGTEKEDLTGGRKSDYCKTIAGEPVNSSYATSEPFVDWSYLALSAVCVFIAITAIVAVSIRRGRLPLPTVFHRLRNVISTALTLNNPANQVVESVEYNNNPPSFNPAWNGPDMHGSTETVNNSDADSPSNRLLRPDETLNNNDVSGAYEKIETEFVTSVSSEIAPPRKADYSSIGIDSDEEIQEGNLCFSLVFRPVQGSTSGTDKIPQ</sequence>
<feature type="compositionally biased region" description="Polar residues" evidence="1">
    <location>
        <begin position="168"/>
        <end position="182"/>
    </location>
</feature>
<accession>A0A8J2WLA1</accession>
<dbReference type="Proteomes" id="UP000789390">
    <property type="component" value="Unassembled WGS sequence"/>
</dbReference>
<evidence type="ECO:0000256" key="1">
    <source>
        <dbReference type="SAM" id="MobiDB-lite"/>
    </source>
</evidence>
<keyword evidence="2" id="KW-0472">Membrane</keyword>
<dbReference type="OrthoDB" id="6368224at2759"/>
<keyword evidence="2" id="KW-0812">Transmembrane</keyword>
<keyword evidence="4" id="KW-1185">Reference proteome</keyword>
<protein>
    <submittedName>
        <fullName evidence="3">Uncharacterized protein</fullName>
    </submittedName>
</protein>
<evidence type="ECO:0000313" key="3">
    <source>
        <dbReference type="EMBL" id="CAH0103242.1"/>
    </source>
</evidence>
<reference evidence="3" key="1">
    <citation type="submission" date="2021-11" db="EMBL/GenBank/DDBJ databases">
        <authorList>
            <person name="Schell T."/>
        </authorList>
    </citation>
    <scope>NUCLEOTIDE SEQUENCE</scope>
    <source>
        <strain evidence="3">M5</strain>
    </source>
</reference>
<gene>
    <name evidence="3" type="ORF">DGAL_LOCUS5777</name>
</gene>
<name>A0A8J2WLA1_9CRUS</name>
<feature type="transmembrane region" description="Helical" evidence="2">
    <location>
        <begin position="90"/>
        <end position="112"/>
    </location>
</feature>
<organism evidence="3 4">
    <name type="scientific">Daphnia galeata</name>
    <dbReference type="NCBI Taxonomy" id="27404"/>
    <lineage>
        <taxon>Eukaryota</taxon>
        <taxon>Metazoa</taxon>
        <taxon>Ecdysozoa</taxon>
        <taxon>Arthropoda</taxon>
        <taxon>Crustacea</taxon>
        <taxon>Branchiopoda</taxon>
        <taxon>Diplostraca</taxon>
        <taxon>Cladocera</taxon>
        <taxon>Anomopoda</taxon>
        <taxon>Daphniidae</taxon>
        <taxon>Daphnia</taxon>
    </lineage>
</organism>
<comment type="caution">
    <text evidence="3">The sequence shown here is derived from an EMBL/GenBank/DDBJ whole genome shotgun (WGS) entry which is preliminary data.</text>
</comment>
<dbReference type="EMBL" id="CAKKLH010000105">
    <property type="protein sequence ID" value="CAH0103242.1"/>
    <property type="molecule type" value="Genomic_DNA"/>
</dbReference>
<keyword evidence="2" id="KW-1133">Transmembrane helix</keyword>